<reference evidence="1" key="1">
    <citation type="submission" date="2021-01" db="EMBL/GenBank/DDBJ databases">
        <authorList>
            <consortium name="Genoscope - CEA"/>
            <person name="William W."/>
        </authorList>
    </citation>
    <scope>NUCLEOTIDE SEQUENCE</scope>
</reference>
<protein>
    <submittedName>
        <fullName evidence="1">Uncharacterized protein</fullName>
    </submittedName>
</protein>
<comment type="caution">
    <text evidence="1">The sequence shown here is derived from an EMBL/GenBank/DDBJ whole genome shotgun (WGS) entry which is preliminary data.</text>
</comment>
<evidence type="ECO:0000313" key="1">
    <source>
        <dbReference type="EMBL" id="CAD8120358.1"/>
    </source>
</evidence>
<name>A0A8S1QXQ3_9CILI</name>
<dbReference type="EMBL" id="CAJJDN010000125">
    <property type="protein sequence ID" value="CAD8120358.1"/>
    <property type="molecule type" value="Genomic_DNA"/>
</dbReference>
<proteinExistence type="predicted"/>
<gene>
    <name evidence="1" type="ORF">PSON_ATCC_30995.1.T1250175</name>
</gene>
<accession>A0A8S1QXQ3</accession>
<sequence length="67" mass="8022">MNFSNDNPLSSFKADDEEEQIIKNKADYYNKSKELDKVELVHDALQNIFILIRSQQPYIKFRQHICF</sequence>
<evidence type="ECO:0000313" key="2">
    <source>
        <dbReference type="Proteomes" id="UP000692954"/>
    </source>
</evidence>
<keyword evidence="2" id="KW-1185">Reference proteome</keyword>
<dbReference type="AlphaFoldDB" id="A0A8S1QXQ3"/>
<organism evidence="1 2">
    <name type="scientific">Paramecium sonneborni</name>
    <dbReference type="NCBI Taxonomy" id="65129"/>
    <lineage>
        <taxon>Eukaryota</taxon>
        <taxon>Sar</taxon>
        <taxon>Alveolata</taxon>
        <taxon>Ciliophora</taxon>
        <taxon>Intramacronucleata</taxon>
        <taxon>Oligohymenophorea</taxon>
        <taxon>Peniculida</taxon>
        <taxon>Parameciidae</taxon>
        <taxon>Paramecium</taxon>
    </lineage>
</organism>
<dbReference type="Proteomes" id="UP000692954">
    <property type="component" value="Unassembled WGS sequence"/>
</dbReference>